<gene>
    <name evidence="1" type="ORF">HYALB_00000428</name>
</gene>
<reference evidence="1" key="1">
    <citation type="submission" date="2021-07" db="EMBL/GenBank/DDBJ databases">
        <authorList>
            <person name="Durling M."/>
        </authorList>
    </citation>
    <scope>NUCLEOTIDE SEQUENCE</scope>
</reference>
<evidence type="ECO:0000313" key="1">
    <source>
        <dbReference type="EMBL" id="CAG8974814.1"/>
    </source>
</evidence>
<evidence type="ECO:0000313" key="2">
    <source>
        <dbReference type="Proteomes" id="UP000701801"/>
    </source>
</evidence>
<keyword evidence="2" id="KW-1185">Reference proteome</keyword>
<comment type="caution">
    <text evidence="1">The sequence shown here is derived from an EMBL/GenBank/DDBJ whole genome shotgun (WGS) entry which is preliminary data.</text>
</comment>
<name>A0A9N9LM40_9HELO</name>
<dbReference type="Proteomes" id="UP000701801">
    <property type="component" value="Unassembled WGS sequence"/>
</dbReference>
<sequence>MYLWLARAKKGIDLDLKLLVLAPLALQIKRVTRICSGGHDPGYPYIIYPSKEFLLVVLSSETLAGQFTKQHETAAKAFDVNVTLSDKLSGNFRQARFE</sequence>
<dbReference type="AlphaFoldDB" id="A0A9N9LM40"/>
<proteinExistence type="predicted"/>
<accession>A0A9N9LM40</accession>
<organism evidence="1 2">
    <name type="scientific">Hymenoscyphus albidus</name>
    <dbReference type="NCBI Taxonomy" id="595503"/>
    <lineage>
        <taxon>Eukaryota</taxon>
        <taxon>Fungi</taxon>
        <taxon>Dikarya</taxon>
        <taxon>Ascomycota</taxon>
        <taxon>Pezizomycotina</taxon>
        <taxon>Leotiomycetes</taxon>
        <taxon>Helotiales</taxon>
        <taxon>Helotiaceae</taxon>
        <taxon>Hymenoscyphus</taxon>
    </lineage>
</organism>
<dbReference type="EMBL" id="CAJVRM010000116">
    <property type="protein sequence ID" value="CAG8974814.1"/>
    <property type="molecule type" value="Genomic_DNA"/>
</dbReference>
<protein>
    <submittedName>
        <fullName evidence="1">Uncharacterized protein</fullName>
    </submittedName>
</protein>